<dbReference type="GO" id="GO:0016787">
    <property type="term" value="F:hydrolase activity"/>
    <property type="evidence" value="ECO:0007669"/>
    <property type="project" value="UniProtKB-KW"/>
</dbReference>
<dbReference type="STRING" id="1605367.AFM12_07620"/>
<evidence type="ECO:0000313" key="2">
    <source>
        <dbReference type="EMBL" id="KPM49017.1"/>
    </source>
</evidence>
<keyword evidence="2" id="KW-0378">Hydrolase</keyword>
<proteinExistence type="predicted"/>
<dbReference type="AlphaFoldDB" id="A0A0P7C3X4"/>
<dbReference type="Pfam" id="PF19313">
    <property type="entry name" value="DUF5916"/>
    <property type="match status" value="1"/>
</dbReference>
<reference evidence="2 3" key="1">
    <citation type="submission" date="2015-07" db="EMBL/GenBank/DDBJ databases">
        <title>The draft genome sequence of Leadbetterella sp. JN14-9.</title>
        <authorList>
            <person name="Liu Y."/>
            <person name="Du J."/>
            <person name="Shao Z."/>
        </authorList>
    </citation>
    <scope>NUCLEOTIDE SEQUENCE [LARGE SCALE GENOMIC DNA]</scope>
    <source>
        <strain evidence="2 3">JN14-9</strain>
    </source>
</reference>
<dbReference type="EMBL" id="LGTQ01000006">
    <property type="protein sequence ID" value="KPM49017.1"/>
    <property type="molecule type" value="Genomic_DNA"/>
</dbReference>
<dbReference type="CDD" id="cd09618">
    <property type="entry name" value="CBM9_like_2"/>
    <property type="match status" value="1"/>
</dbReference>
<keyword evidence="3" id="KW-1185">Reference proteome</keyword>
<feature type="domain" description="DUF5916" evidence="1">
    <location>
        <begin position="220"/>
        <end position="649"/>
    </location>
</feature>
<evidence type="ECO:0000313" key="3">
    <source>
        <dbReference type="Proteomes" id="UP000050454"/>
    </source>
</evidence>
<sequence>MAKAQDDVYQVKYDDGPVKLDGKLSEPRWVAAKAMQKFTQLFPSDSLPATYQTEIFLSFDDKNIYVGAIMRSENDQFIVPTLQRDFRAGGSDNVTFIFDTFQDNTNAFLFGTNPMGVRREALLSNGAVDNSFFNRFWDNKWAGEAFIGENYWSCELVIPLSTLRYKKGSQNWNFKAYRFDTQSGETSVLVRQPQNQIPPNLGYSLPITFEKPLPNPGRNVSLIPYATASYSKDVEEGGPAKKGAGIGGDAKIGITSGLNLDLTVNPDFSTVEADQQIINLTRFDVTFPEQRQFFLENSDLFTTYGSFNLNPFVPPGAGRISGGNDQIFTPFFTRKVGIAFDSTTGTNVQSRILYGARLSGKLDDNWRVGVLNTMTAGDEDLGIDAANYTVATLQRRVFQRSNVSAIFVNNQLGTDPESQNVFNRVAGLEFNLNSINTKWQGKAFYHQSFDSKPKDDAYAHGITLNYITRGFVAKWQHDIMGAGFDAVSGFVPRSDFTHINPTFGFNRYPREGALIRWSYGFAWDQYFKPGIGSTDLKAGPFLAMNFRNTSSALVSVNQNYTYLFADFDALRSNKELPVLKEGSGYKYYSLETTYVTDRRKKLTAAVRPMVGGYFNGNILSLNTSFTYRLQPYMLTTLNVAYNKIDLEEGSNTVFVVGPRVEVTFNRKLFWTTFVQYNTQFDNLNVNSRLQWRFAPVSDFFLVYSDNYNTNLGGLKNRAIVAKLTYWLNL</sequence>
<gene>
    <name evidence="2" type="ORF">AFM12_07620</name>
</gene>
<dbReference type="Proteomes" id="UP000050454">
    <property type="component" value="Unassembled WGS sequence"/>
</dbReference>
<name>A0A0P7C3X4_9BACT</name>
<comment type="caution">
    <text evidence="2">The sequence shown here is derived from an EMBL/GenBank/DDBJ whole genome shotgun (WGS) entry which is preliminary data.</text>
</comment>
<accession>A0A0P7C3X4</accession>
<dbReference type="InterPro" id="IPR045670">
    <property type="entry name" value="DUF5916"/>
</dbReference>
<evidence type="ECO:0000259" key="1">
    <source>
        <dbReference type="Pfam" id="PF19313"/>
    </source>
</evidence>
<dbReference type="Gene3D" id="2.60.40.1190">
    <property type="match status" value="1"/>
</dbReference>
<organism evidence="2 3">
    <name type="scientific">Jiulongibacter sediminis</name>
    <dbReference type="NCBI Taxonomy" id="1605367"/>
    <lineage>
        <taxon>Bacteria</taxon>
        <taxon>Pseudomonadati</taxon>
        <taxon>Bacteroidota</taxon>
        <taxon>Cytophagia</taxon>
        <taxon>Cytophagales</taxon>
        <taxon>Leadbetterellaceae</taxon>
        <taxon>Jiulongibacter</taxon>
    </lineage>
</organism>
<dbReference type="PATRIC" id="fig|1605367.3.peg.2898"/>
<protein>
    <submittedName>
        <fullName evidence="2">Hydrolase</fullName>
    </submittedName>
</protein>
<dbReference type="SUPFAM" id="SSF49344">
    <property type="entry name" value="CBD9-like"/>
    <property type="match status" value="1"/>
</dbReference>